<evidence type="ECO:0000313" key="1">
    <source>
        <dbReference type="EMBL" id="KRH94779.1"/>
    </source>
</evidence>
<protein>
    <submittedName>
        <fullName evidence="1">Uncharacterized protein</fullName>
    </submittedName>
</protein>
<name>A0A0R0M8Y9_9MICR</name>
<sequence>MMCQIFFINQNVIFLQKVRFLKDLVKSMISLRLLDFEILL</sequence>
<evidence type="ECO:0000313" key="2">
    <source>
        <dbReference type="Proteomes" id="UP000051530"/>
    </source>
</evidence>
<keyword evidence="2" id="KW-1185">Reference proteome</keyword>
<dbReference type="VEuPathDB" id="MicrosporidiaDB:M153_1490006155"/>
<organism evidence="1 2">
    <name type="scientific">Pseudoloma neurophilia</name>
    <dbReference type="NCBI Taxonomy" id="146866"/>
    <lineage>
        <taxon>Eukaryota</taxon>
        <taxon>Fungi</taxon>
        <taxon>Fungi incertae sedis</taxon>
        <taxon>Microsporidia</taxon>
        <taxon>Pseudoloma</taxon>
    </lineage>
</organism>
<gene>
    <name evidence="1" type="ORF">M153_1490006155</name>
</gene>
<proteinExistence type="predicted"/>
<reference evidence="1 2" key="1">
    <citation type="submission" date="2015-07" db="EMBL/GenBank/DDBJ databases">
        <title>The genome of Pseudoloma neurophilia, a relevant intracellular parasite of the zebrafish.</title>
        <authorList>
            <person name="Ndikumana S."/>
            <person name="Pelin A."/>
            <person name="Sanders J."/>
            <person name="Corradi N."/>
        </authorList>
    </citation>
    <scope>NUCLEOTIDE SEQUENCE [LARGE SCALE GENOMIC DNA]</scope>
    <source>
        <strain evidence="1 2">MK1</strain>
    </source>
</reference>
<accession>A0A0R0M8Y9</accession>
<dbReference type="EMBL" id="LGUB01000032">
    <property type="protein sequence ID" value="KRH94779.1"/>
    <property type="molecule type" value="Genomic_DNA"/>
</dbReference>
<comment type="caution">
    <text evidence="1">The sequence shown here is derived from an EMBL/GenBank/DDBJ whole genome shotgun (WGS) entry which is preliminary data.</text>
</comment>
<dbReference type="AlphaFoldDB" id="A0A0R0M8Y9"/>
<dbReference type="Proteomes" id="UP000051530">
    <property type="component" value="Unassembled WGS sequence"/>
</dbReference>